<dbReference type="Proteomes" id="UP000663889">
    <property type="component" value="Unassembled WGS sequence"/>
</dbReference>
<name>A0A815QIX7_9BILA</name>
<organism evidence="1 3">
    <name type="scientific">Rotaria sordida</name>
    <dbReference type="NCBI Taxonomy" id="392033"/>
    <lineage>
        <taxon>Eukaryota</taxon>
        <taxon>Metazoa</taxon>
        <taxon>Spiralia</taxon>
        <taxon>Gnathifera</taxon>
        <taxon>Rotifera</taxon>
        <taxon>Eurotatoria</taxon>
        <taxon>Bdelloidea</taxon>
        <taxon>Philodinida</taxon>
        <taxon>Philodinidae</taxon>
        <taxon>Rotaria</taxon>
    </lineage>
</organism>
<accession>A0A815QIX7</accession>
<evidence type="ECO:0000313" key="2">
    <source>
        <dbReference type="EMBL" id="CAF3815732.1"/>
    </source>
</evidence>
<comment type="caution">
    <text evidence="1">The sequence shown here is derived from an EMBL/GenBank/DDBJ whole genome shotgun (WGS) entry which is preliminary data.</text>
</comment>
<evidence type="ECO:0000313" key="1">
    <source>
        <dbReference type="EMBL" id="CAF1463616.1"/>
    </source>
</evidence>
<dbReference type="AlphaFoldDB" id="A0A815QIX7"/>
<dbReference type="InterPro" id="IPR011990">
    <property type="entry name" value="TPR-like_helical_dom_sf"/>
</dbReference>
<proteinExistence type="predicted"/>
<gene>
    <name evidence="2" type="ORF">FNK824_LOCUS15848</name>
    <name evidence="1" type="ORF">SEV965_LOCUS34289</name>
</gene>
<dbReference type="Gene3D" id="1.25.40.10">
    <property type="entry name" value="Tetratricopeptide repeat domain"/>
    <property type="match status" value="1"/>
</dbReference>
<evidence type="ECO:0000313" key="3">
    <source>
        <dbReference type="Proteomes" id="UP000663889"/>
    </source>
</evidence>
<protein>
    <submittedName>
        <fullName evidence="1">Uncharacterized protein</fullName>
    </submittedName>
</protein>
<reference evidence="1" key="1">
    <citation type="submission" date="2021-02" db="EMBL/GenBank/DDBJ databases">
        <authorList>
            <person name="Nowell W R."/>
        </authorList>
    </citation>
    <scope>NUCLEOTIDE SEQUENCE</scope>
</reference>
<dbReference type="EMBL" id="CAJNOU010005022">
    <property type="protein sequence ID" value="CAF1463616.1"/>
    <property type="molecule type" value="Genomic_DNA"/>
</dbReference>
<sequence length="129" mass="15118">MPSGGIHVYVISTVFLNKVLRTQDFDMLFILRFFITDLSKQLNNEYDCCLREMPTRGIIRVYHGVPAEHQDLLATYNRFVITYSTMYEVQMTFEYYNRCLNIRLATLCHDHPDIATSYIIISNGYTTNV</sequence>
<dbReference type="Proteomes" id="UP000663874">
    <property type="component" value="Unassembled WGS sequence"/>
</dbReference>
<dbReference type="EMBL" id="CAJOBE010002342">
    <property type="protein sequence ID" value="CAF3815732.1"/>
    <property type="molecule type" value="Genomic_DNA"/>
</dbReference>